<dbReference type="SUPFAM" id="SSF159888">
    <property type="entry name" value="YdhG-like"/>
    <property type="match status" value="1"/>
</dbReference>
<feature type="domain" description="YdhG-like" evidence="1">
    <location>
        <begin position="27"/>
        <end position="131"/>
    </location>
</feature>
<reference evidence="2 3" key="1">
    <citation type="submission" date="2020-01" db="EMBL/GenBank/DDBJ databases">
        <title>Genome analysis.</title>
        <authorList>
            <person name="Wu S."/>
            <person name="Wang G."/>
        </authorList>
    </citation>
    <scope>NUCLEOTIDE SEQUENCE [LARGE SCALE GENOMIC DNA]</scope>
    <source>
        <strain evidence="2 3">SYL130</strain>
    </source>
</reference>
<organism evidence="2 3">
    <name type="scientific">Sediminibacterium roseum</name>
    <dbReference type="NCBI Taxonomy" id="1978412"/>
    <lineage>
        <taxon>Bacteria</taxon>
        <taxon>Pseudomonadati</taxon>
        <taxon>Bacteroidota</taxon>
        <taxon>Chitinophagia</taxon>
        <taxon>Chitinophagales</taxon>
        <taxon>Chitinophagaceae</taxon>
        <taxon>Sediminibacterium</taxon>
    </lineage>
</organism>
<protein>
    <submittedName>
        <fullName evidence="2">DUF1801 domain-containing protein</fullName>
    </submittedName>
</protein>
<accession>A0ABW9ZWS4</accession>
<sequence length="135" mass="15120">MAKSKKLSGPGEVAVFMEKLDHPLKRGVEAIRLLVLAADRSITEHIKWNAPSFCFAGDDRITFSLHKSDCILLVFHRGARAKAGVGKEPLFKDDTGLLEWLSGDRAVVKFFSETEVEEKKKGLVKVVKKWIKETP</sequence>
<dbReference type="InterPro" id="IPR014922">
    <property type="entry name" value="YdhG-like"/>
</dbReference>
<dbReference type="RefSeq" id="WP_161819755.1">
    <property type="nucleotide sequence ID" value="NZ_JAACJS010000015.1"/>
</dbReference>
<comment type="caution">
    <text evidence="2">The sequence shown here is derived from an EMBL/GenBank/DDBJ whole genome shotgun (WGS) entry which is preliminary data.</text>
</comment>
<proteinExistence type="predicted"/>
<keyword evidence="3" id="KW-1185">Reference proteome</keyword>
<evidence type="ECO:0000313" key="3">
    <source>
        <dbReference type="Proteomes" id="UP000753802"/>
    </source>
</evidence>
<evidence type="ECO:0000313" key="2">
    <source>
        <dbReference type="EMBL" id="NCI51474.1"/>
    </source>
</evidence>
<name>A0ABW9ZWS4_9BACT</name>
<gene>
    <name evidence="2" type="ORF">GWC95_16210</name>
</gene>
<dbReference type="Pfam" id="PF08818">
    <property type="entry name" value="DUF1801"/>
    <property type="match status" value="1"/>
</dbReference>
<evidence type="ECO:0000259" key="1">
    <source>
        <dbReference type="Pfam" id="PF08818"/>
    </source>
</evidence>
<dbReference type="EMBL" id="JAACJS010000015">
    <property type="protein sequence ID" value="NCI51474.1"/>
    <property type="molecule type" value="Genomic_DNA"/>
</dbReference>
<dbReference type="Proteomes" id="UP000753802">
    <property type="component" value="Unassembled WGS sequence"/>
</dbReference>